<accession>A0ABX7NKQ6</accession>
<keyword evidence="2" id="KW-1185">Reference proteome</keyword>
<name>A0ABX7NKQ6_9BACT</name>
<protein>
    <recommendedName>
        <fullName evidence="3">FHA domain-containing protein</fullName>
    </recommendedName>
</protein>
<dbReference type="RefSeq" id="WP_206721024.1">
    <property type="nucleotide sequence ID" value="NZ_CP071090.1"/>
</dbReference>
<organism evidence="1 2">
    <name type="scientific">Pyxidicoccus parkwayensis</name>
    <dbReference type="NCBI Taxonomy" id="2813578"/>
    <lineage>
        <taxon>Bacteria</taxon>
        <taxon>Pseudomonadati</taxon>
        <taxon>Myxococcota</taxon>
        <taxon>Myxococcia</taxon>
        <taxon>Myxococcales</taxon>
        <taxon>Cystobacterineae</taxon>
        <taxon>Myxococcaceae</taxon>
        <taxon>Pyxidicoccus</taxon>
    </lineage>
</organism>
<reference evidence="1 2" key="1">
    <citation type="submission" date="2021-02" db="EMBL/GenBank/DDBJ databases">
        <title>De Novo genome assembly of isolated myxobacteria.</title>
        <authorList>
            <person name="Stevens D.C."/>
        </authorList>
    </citation>
    <scope>NUCLEOTIDE SEQUENCE [LARGE SCALE GENOMIC DNA]</scope>
    <source>
        <strain evidence="2">SCPEA02</strain>
    </source>
</reference>
<evidence type="ECO:0000313" key="2">
    <source>
        <dbReference type="Proteomes" id="UP000662747"/>
    </source>
</evidence>
<evidence type="ECO:0008006" key="3">
    <source>
        <dbReference type="Google" id="ProtNLM"/>
    </source>
</evidence>
<proteinExistence type="predicted"/>
<sequence length="112" mass="12768">MTLLIVRIEDTRTHQTEQRILGDWHKCMKAGVLIGSDAVCHVHLTGSQVAERHARYYALSHHRFLDILDDSAVVRFPGSDSAARKGDYLRVDYRPFMIGPYVLTFGEQREPG</sequence>
<dbReference type="EMBL" id="CP071090">
    <property type="protein sequence ID" value="QSQ19440.1"/>
    <property type="molecule type" value="Genomic_DNA"/>
</dbReference>
<evidence type="ECO:0000313" key="1">
    <source>
        <dbReference type="EMBL" id="QSQ19440.1"/>
    </source>
</evidence>
<gene>
    <name evidence="1" type="ORF">JY651_29460</name>
</gene>
<dbReference type="Proteomes" id="UP000662747">
    <property type="component" value="Chromosome"/>
</dbReference>